<reference evidence="1" key="1">
    <citation type="submission" date="2016-10" db="EMBL/GenBank/DDBJ databases">
        <title>Sequence of Gallionella enrichment culture.</title>
        <authorList>
            <person name="Poehlein A."/>
            <person name="Muehling M."/>
            <person name="Daniel R."/>
        </authorList>
    </citation>
    <scope>NUCLEOTIDE SEQUENCE</scope>
</reference>
<comment type="caution">
    <text evidence="1">The sequence shown here is derived from an EMBL/GenBank/DDBJ whole genome shotgun (WGS) entry which is preliminary data.</text>
</comment>
<name>A0A1J5RH45_9ZZZZ</name>
<sequence>MSRRPFPLAAACLAACLLPAAAGAAQPGAADPALTASIVQIEHQWAHITYEVKDGDAQYAQYKALAAQASALAARYPQNAEPLVWQGVVTSTEAGVAGSFSALGLAKEARDLFQKAGRIDMRALHGAIPTSLGSLYYLVPGFPLGFGDDDKARQYLQQGLAMDPNGLDSNYFYGDFLYRQEDYAQARAVLSHALRAPVTADRPVWDAGRRRQIRDLLAKVNSKLAS</sequence>
<evidence type="ECO:0000313" key="1">
    <source>
        <dbReference type="EMBL" id="OIQ95089.1"/>
    </source>
</evidence>
<dbReference type="AlphaFoldDB" id="A0A1J5RH45"/>
<protein>
    <submittedName>
        <fullName evidence="1">Tetratricopeptide repeat protein</fullName>
    </submittedName>
</protein>
<proteinExistence type="predicted"/>
<dbReference type="SUPFAM" id="SSF48452">
    <property type="entry name" value="TPR-like"/>
    <property type="match status" value="1"/>
</dbReference>
<dbReference type="Pfam" id="PF14559">
    <property type="entry name" value="TPR_19"/>
    <property type="match status" value="1"/>
</dbReference>
<gene>
    <name evidence="1" type="ORF">GALL_228940</name>
</gene>
<dbReference type="Gene3D" id="1.25.40.10">
    <property type="entry name" value="Tetratricopeptide repeat domain"/>
    <property type="match status" value="1"/>
</dbReference>
<dbReference type="EMBL" id="MLJW01000173">
    <property type="protein sequence ID" value="OIQ95089.1"/>
    <property type="molecule type" value="Genomic_DNA"/>
</dbReference>
<dbReference type="InterPro" id="IPR011990">
    <property type="entry name" value="TPR-like_helical_dom_sf"/>
</dbReference>
<accession>A0A1J5RH45</accession>
<organism evidence="1">
    <name type="scientific">mine drainage metagenome</name>
    <dbReference type="NCBI Taxonomy" id="410659"/>
    <lineage>
        <taxon>unclassified sequences</taxon>
        <taxon>metagenomes</taxon>
        <taxon>ecological metagenomes</taxon>
    </lineage>
</organism>